<feature type="compositionally biased region" description="Pro residues" evidence="1">
    <location>
        <begin position="93"/>
        <end position="116"/>
    </location>
</feature>
<keyword evidence="2" id="KW-0812">Transmembrane</keyword>
<comment type="caution">
    <text evidence="3">The sequence shown here is derived from an EMBL/GenBank/DDBJ whole genome shotgun (WGS) entry which is preliminary data.</text>
</comment>
<evidence type="ECO:0008006" key="5">
    <source>
        <dbReference type="Google" id="ProtNLM"/>
    </source>
</evidence>
<evidence type="ECO:0000313" key="3">
    <source>
        <dbReference type="EMBL" id="GEO81705.1"/>
    </source>
</evidence>
<sequence>MIESPSARAGGHALRFGLEAGRPYDGRFSADARRQPVAVTVLPTPRLLEIRDAQGLLVAAWAWNDVVRPRPATGTGLALHCRPTPGQRLDIDVPPPSGGRPAPRPRPRASPEPGPDSPSSRSGPGRALDALLAPFLALFQAPSRAPGDPLRLSGWPWLRARLALWRLTLASPRRLLKGGGLALVAFLLGGLGGLGLLSLPGVANRLEAFVPASAEQAWGDALLARFHEESRTRVCDALPGRLALDRLLRRLDRAHPAPWPLTAEVLHTPAVVALGFPGGHLVFSEGLLLSLRSPDEVAGIVAQTLAQTLLRQGTVAVLRRHGARAFLPLLVHLHEARPLRLESYLETGLARSMDQIVTADAQAMGLLRDAGLRARSLSLFIEDQTLARPGQNEPGSDAARPETLGALEIPAFVQNNPLSSARLRRLGAAPRGGDVAMDPVDWTDLRLICQ</sequence>
<accession>A0A512H8C8</accession>
<protein>
    <recommendedName>
        <fullName evidence="5">Peptidase M48 domain-containing protein</fullName>
    </recommendedName>
</protein>
<evidence type="ECO:0000256" key="2">
    <source>
        <dbReference type="SAM" id="Phobius"/>
    </source>
</evidence>
<organism evidence="3 4">
    <name type="scientific">Pararhodospirillum oryzae</name>
    <dbReference type="NCBI Taxonomy" id="478448"/>
    <lineage>
        <taxon>Bacteria</taxon>
        <taxon>Pseudomonadati</taxon>
        <taxon>Pseudomonadota</taxon>
        <taxon>Alphaproteobacteria</taxon>
        <taxon>Rhodospirillales</taxon>
        <taxon>Rhodospirillaceae</taxon>
        <taxon>Pararhodospirillum</taxon>
    </lineage>
</organism>
<reference evidence="3 4" key="1">
    <citation type="submission" date="2019-07" db="EMBL/GenBank/DDBJ databases">
        <title>Whole genome shotgun sequence of Rhodospirillum oryzae NBRC 107573.</title>
        <authorList>
            <person name="Hosoyama A."/>
            <person name="Uohara A."/>
            <person name="Ohji S."/>
            <person name="Ichikawa N."/>
        </authorList>
    </citation>
    <scope>NUCLEOTIDE SEQUENCE [LARGE SCALE GENOMIC DNA]</scope>
    <source>
        <strain evidence="3 4">NBRC 107573</strain>
    </source>
</reference>
<evidence type="ECO:0000256" key="1">
    <source>
        <dbReference type="SAM" id="MobiDB-lite"/>
    </source>
</evidence>
<keyword evidence="2" id="KW-0472">Membrane</keyword>
<name>A0A512H8C8_9PROT</name>
<dbReference type="Proteomes" id="UP000321567">
    <property type="component" value="Unassembled WGS sequence"/>
</dbReference>
<proteinExistence type="predicted"/>
<gene>
    <name evidence="3" type="ORF">ROR02_18360</name>
</gene>
<evidence type="ECO:0000313" key="4">
    <source>
        <dbReference type="Proteomes" id="UP000321567"/>
    </source>
</evidence>
<feature type="region of interest" description="Disordered" evidence="1">
    <location>
        <begin position="76"/>
        <end position="124"/>
    </location>
</feature>
<dbReference type="AlphaFoldDB" id="A0A512H8C8"/>
<dbReference type="EMBL" id="BJZO01000045">
    <property type="protein sequence ID" value="GEO81705.1"/>
    <property type="molecule type" value="Genomic_DNA"/>
</dbReference>
<feature type="transmembrane region" description="Helical" evidence="2">
    <location>
        <begin position="181"/>
        <end position="203"/>
    </location>
</feature>
<keyword evidence="4" id="KW-1185">Reference proteome</keyword>
<keyword evidence="2" id="KW-1133">Transmembrane helix</keyword>